<reference evidence="1 2" key="1">
    <citation type="submission" date="2024-09" db="EMBL/GenBank/DDBJ databases">
        <authorList>
            <person name="Sun Q."/>
            <person name="Mori K."/>
        </authorList>
    </citation>
    <scope>NUCLEOTIDE SEQUENCE [LARGE SCALE GENOMIC DNA]</scope>
    <source>
        <strain evidence="1 2">JCM 12520</strain>
    </source>
</reference>
<proteinExistence type="predicted"/>
<dbReference type="EMBL" id="JBHMAG010000012">
    <property type="protein sequence ID" value="MFB9753305.1"/>
    <property type="molecule type" value="Genomic_DNA"/>
</dbReference>
<evidence type="ECO:0000313" key="1">
    <source>
        <dbReference type="EMBL" id="MFB9753305.1"/>
    </source>
</evidence>
<keyword evidence="2" id="KW-1185">Reference proteome</keyword>
<evidence type="ECO:0000313" key="2">
    <source>
        <dbReference type="Proteomes" id="UP001589619"/>
    </source>
</evidence>
<dbReference type="RefSeq" id="WP_344901784.1">
    <property type="nucleotide sequence ID" value="NZ_BAAAYO010000001.1"/>
</dbReference>
<accession>A0ABV5VYV2</accession>
<sequence length="135" mass="15927">MILAEGLSAIFNEFDFTDSIISEIKWENNFFDLAITMDYYWDIQEGKETTRLLKLLFKDVMKADFQTNKMLANLPKSEIHPDSWYTIVRLSEETNNVFIKEENLLDFKSIQIFTYDHFTPLLAVVFREIVIVEAV</sequence>
<dbReference type="Proteomes" id="UP001589619">
    <property type="component" value="Unassembled WGS sequence"/>
</dbReference>
<gene>
    <name evidence="1" type="ORF">ACFFNY_17205</name>
</gene>
<comment type="caution">
    <text evidence="1">The sequence shown here is derived from an EMBL/GenBank/DDBJ whole genome shotgun (WGS) entry which is preliminary data.</text>
</comment>
<protein>
    <submittedName>
        <fullName evidence="1">Uncharacterized protein</fullName>
    </submittedName>
</protein>
<organism evidence="1 2">
    <name type="scientific">Paenibacillus hodogayensis</name>
    <dbReference type="NCBI Taxonomy" id="279208"/>
    <lineage>
        <taxon>Bacteria</taxon>
        <taxon>Bacillati</taxon>
        <taxon>Bacillota</taxon>
        <taxon>Bacilli</taxon>
        <taxon>Bacillales</taxon>
        <taxon>Paenibacillaceae</taxon>
        <taxon>Paenibacillus</taxon>
    </lineage>
</organism>
<name>A0ABV5VYV2_9BACL</name>